<accession>A7SFU4</accession>
<evidence type="ECO:0000259" key="7">
    <source>
        <dbReference type="Pfam" id="PF00534"/>
    </source>
</evidence>
<evidence type="ECO:0000259" key="8">
    <source>
        <dbReference type="Pfam" id="PF12038"/>
    </source>
</evidence>
<feature type="domain" description="tRNA-queuosine alpha-mannosyltransferase N-terminal" evidence="8">
    <location>
        <begin position="61"/>
        <end position="112"/>
    </location>
</feature>
<evidence type="ECO:0000256" key="5">
    <source>
        <dbReference type="ARBA" id="ARBA00044539"/>
    </source>
</evidence>
<dbReference type="Gene3D" id="3.40.50.2000">
    <property type="entry name" value="Glycogen Phosphorylase B"/>
    <property type="match status" value="1"/>
</dbReference>
<evidence type="ECO:0000256" key="3">
    <source>
        <dbReference type="ARBA" id="ARBA00022679"/>
    </source>
</evidence>
<dbReference type="PANTHER" id="PTHR13615:SF3">
    <property type="entry name" value="GLYCOSYLTRANSFERASE-LIKE DOMAIN-CONTAINING PROTEIN 1"/>
    <property type="match status" value="1"/>
</dbReference>
<dbReference type="Pfam" id="PF00534">
    <property type="entry name" value="Glycos_transf_1"/>
    <property type="match status" value="1"/>
</dbReference>
<feature type="domain" description="tRNA-queuosine alpha-mannosyltransferase N-terminal" evidence="8">
    <location>
        <begin position="3"/>
        <end position="60"/>
    </location>
</feature>
<dbReference type="InterPro" id="IPR051862">
    <property type="entry name" value="GT-like_domain_containing_1"/>
</dbReference>
<dbReference type="EC" id="2.4.1.110" evidence="4"/>
<keyword evidence="3" id="KW-0808">Transferase</keyword>
<feature type="domain" description="Glycosyl transferase family 1" evidence="7">
    <location>
        <begin position="131"/>
        <end position="271"/>
    </location>
</feature>
<keyword evidence="2" id="KW-0328">Glycosyltransferase</keyword>
<evidence type="ECO:0000256" key="2">
    <source>
        <dbReference type="ARBA" id="ARBA00022676"/>
    </source>
</evidence>
<comment type="similarity">
    <text evidence="1">Belongs to the glycosyltransferase group 1 family. Glycosyltransferase 4 subfamily.</text>
</comment>
<dbReference type="InterPro" id="IPR022701">
    <property type="entry name" value="QTMAN_N"/>
</dbReference>
<dbReference type="FunCoup" id="A7SFU4">
    <property type="interactions" value="185"/>
</dbReference>
<evidence type="ECO:0000256" key="6">
    <source>
        <dbReference type="ARBA" id="ARBA00048439"/>
    </source>
</evidence>
<sequence>MAHILLIEPFCGGSHRQLMEILGSQVCGTVHYCLSAKKWHWRMRTGALYFSQNIPKNSRYSLVADVVVFNSLFNMTSFLNNIDSFLKLMPDHRPNGIYDQIKPKCQVVYFPLQYLDISKLELENQNPRSCRPLHIVWSHRWEHDKDPELFFQTLFHLIEEGLSFNVSVLGEGFSQTPDVFHKARPLLGERVLHWGYQESRSKYLEILKDADVAVSTAKHEFFGVAMLEAVQCGCYPLCPKDLVYPEIYPEQYLYSTPGQLAKRLRYLCKNPGFARHHKTVVS</sequence>
<dbReference type="AlphaFoldDB" id="A7SFU4"/>
<reference evidence="9 10" key="1">
    <citation type="journal article" date="2007" name="Science">
        <title>Sea anemone genome reveals ancestral eumetazoan gene repertoire and genomic organization.</title>
        <authorList>
            <person name="Putnam N.H."/>
            <person name="Srivastava M."/>
            <person name="Hellsten U."/>
            <person name="Dirks B."/>
            <person name="Chapman J."/>
            <person name="Salamov A."/>
            <person name="Terry A."/>
            <person name="Shapiro H."/>
            <person name="Lindquist E."/>
            <person name="Kapitonov V.V."/>
            <person name="Jurka J."/>
            <person name="Genikhovich G."/>
            <person name="Grigoriev I.V."/>
            <person name="Lucas S.M."/>
            <person name="Steele R.E."/>
            <person name="Finnerty J.R."/>
            <person name="Technau U."/>
            <person name="Martindale M.Q."/>
            <person name="Rokhsar D.S."/>
        </authorList>
    </citation>
    <scope>NUCLEOTIDE SEQUENCE [LARGE SCALE GENOMIC DNA]</scope>
    <source>
        <strain evidence="10">CH2 X CH6</strain>
    </source>
</reference>
<evidence type="ECO:0000256" key="4">
    <source>
        <dbReference type="ARBA" id="ARBA00044517"/>
    </source>
</evidence>
<dbReference type="InParanoid" id="A7SFU4"/>
<dbReference type="Proteomes" id="UP000001593">
    <property type="component" value="Unassembled WGS sequence"/>
</dbReference>
<comment type="catalytic activity">
    <reaction evidence="6">
        <text>queuosine(34) in tRNA(Asp) + GDP-alpha-D-mannose = O-4''-alpha-D-mannosylqueuosine(34) in tRNA(Asp) + GDP + H(+)</text>
        <dbReference type="Rhea" id="RHEA:12885"/>
        <dbReference type="Rhea" id="RHEA-COMP:18572"/>
        <dbReference type="Rhea" id="RHEA-COMP:18581"/>
        <dbReference type="ChEBI" id="CHEBI:15378"/>
        <dbReference type="ChEBI" id="CHEBI:57527"/>
        <dbReference type="ChEBI" id="CHEBI:58189"/>
        <dbReference type="ChEBI" id="CHEBI:194431"/>
        <dbReference type="ChEBI" id="CHEBI:194442"/>
        <dbReference type="EC" id="2.4.1.110"/>
    </reaction>
    <physiologicalReaction direction="left-to-right" evidence="6">
        <dbReference type="Rhea" id="RHEA:12886"/>
    </physiologicalReaction>
</comment>
<dbReference type="PANTHER" id="PTHR13615">
    <property type="entry name" value="GLYCOSYLTRANSFERASE-LIKE 1"/>
    <property type="match status" value="1"/>
</dbReference>
<dbReference type="HOGENOM" id="CLU_033439_1_0_1"/>
<gene>
    <name evidence="9" type="ORF">NEMVEDRAFT_v1g230118</name>
</gene>
<protein>
    <recommendedName>
        <fullName evidence="5">tRNA-queuosine alpha-mannosyltransferase</fullName>
        <ecNumber evidence="4">2.4.1.110</ecNumber>
    </recommendedName>
</protein>
<keyword evidence="10" id="KW-1185">Reference proteome</keyword>
<dbReference type="InterPro" id="IPR001296">
    <property type="entry name" value="Glyco_trans_1"/>
</dbReference>
<evidence type="ECO:0000313" key="9">
    <source>
        <dbReference type="EMBL" id="EDO37411.1"/>
    </source>
</evidence>
<dbReference type="CDD" id="cd01635">
    <property type="entry name" value="Glycosyltransferase_GTB-type"/>
    <property type="match status" value="1"/>
</dbReference>
<dbReference type="PhylomeDB" id="A7SFU4"/>
<evidence type="ECO:0000256" key="1">
    <source>
        <dbReference type="ARBA" id="ARBA00009481"/>
    </source>
</evidence>
<evidence type="ECO:0000313" key="10">
    <source>
        <dbReference type="Proteomes" id="UP000001593"/>
    </source>
</evidence>
<dbReference type="GO" id="GO:0016438">
    <property type="term" value="F:tRNA-queuosine(34) beta-mannosyltransferase activity"/>
    <property type="evidence" value="ECO:0007669"/>
    <property type="project" value="UniProtKB-EC"/>
</dbReference>
<dbReference type="SUPFAM" id="SSF53756">
    <property type="entry name" value="UDP-Glycosyltransferase/glycogen phosphorylase"/>
    <property type="match status" value="1"/>
</dbReference>
<dbReference type="Pfam" id="PF12038">
    <property type="entry name" value="QTMAN_N"/>
    <property type="match status" value="2"/>
</dbReference>
<dbReference type="OMA" id="HRWEYDK"/>
<dbReference type="EMBL" id="DS469647">
    <property type="protein sequence ID" value="EDO37411.1"/>
    <property type="molecule type" value="Genomic_DNA"/>
</dbReference>
<dbReference type="STRING" id="45351.A7SFU4"/>
<proteinExistence type="inferred from homology"/>
<organism evidence="9 10">
    <name type="scientific">Nematostella vectensis</name>
    <name type="common">Starlet sea anemone</name>
    <dbReference type="NCBI Taxonomy" id="45351"/>
    <lineage>
        <taxon>Eukaryota</taxon>
        <taxon>Metazoa</taxon>
        <taxon>Cnidaria</taxon>
        <taxon>Anthozoa</taxon>
        <taxon>Hexacorallia</taxon>
        <taxon>Actiniaria</taxon>
        <taxon>Edwardsiidae</taxon>
        <taxon>Nematostella</taxon>
    </lineage>
</organism>
<name>A7SFU4_NEMVE</name>